<protein>
    <submittedName>
        <fullName evidence="2">Uncharacterized protein</fullName>
    </submittedName>
</protein>
<evidence type="ECO:0000313" key="2">
    <source>
        <dbReference type="EMBL" id="KAK2706089.1"/>
    </source>
</evidence>
<feature type="non-terminal residue" evidence="2">
    <location>
        <position position="1"/>
    </location>
</feature>
<dbReference type="PANTHER" id="PTHR12736:SF21">
    <property type="entry name" value="LANC-LIKE PROTEIN 2"/>
    <property type="match status" value="1"/>
</dbReference>
<accession>A0AA88HFJ9</accession>
<dbReference type="InterPro" id="IPR012341">
    <property type="entry name" value="6hp_glycosidase-like_sf"/>
</dbReference>
<comment type="similarity">
    <text evidence="1">Belongs to the LanC-like protein family.</text>
</comment>
<dbReference type="GO" id="GO:0005975">
    <property type="term" value="P:carbohydrate metabolic process"/>
    <property type="evidence" value="ECO:0007669"/>
    <property type="project" value="InterPro"/>
</dbReference>
<sequence length="352" mass="39016">ISPSFKIKISEGTEKLLSLFESNLENGTDWTDGSVYTGLAGYAYLYYLMETKPKISGALEVAKMKISPDKRYFIHQIPKLTANHSAYIEVSESGKCQISPSFKIKISEGTEKLLSLFESNLENGTDWTDGSVYTGLAGYAYLYYLMETKPKISGALETARKYVERSVGLCRGKYLPFLTGDAGPFTLGAIIYHRLGDTQKSEFYIGKLKELANSHHVDKIGTKLPDEILYGRAGYLSALLLAREEIDNHVIEDSLIKQVVSSMIASGEDLAKKHPELGAPLMYKWHDSYYLGGAHGLTDIFPNEDKLFLGITKPVSSPKHRDVASDISSCTSTSLEPDFDSIEQDLTTIKSE</sequence>
<dbReference type="PRINTS" id="PR01950">
    <property type="entry name" value="LANCSUPER"/>
</dbReference>
<dbReference type="PRINTS" id="PR01951">
    <property type="entry name" value="LANCEUKARYTE"/>
</dbReference>
<dbReference type="AlphaFoldDB" id="A0AA88HFJ9"/>
<dbReference type="Gene3D" id="1.50.10.10">
    <property type="match status" value="1"/>
</dbReference>
<reference evidence="2" key="1">
    <citation type="submission" date="2023-07" db="EMBL/GenBank/DDBJ databases">
        <title>Chromosome-level genome assembly of Artemia franciscana.</title>
        <authorList>
            <person name="Jo E."/>
        </authorList>
    </citation>
    <scope>NUCLEOTIDE SEQUENCE</scope>
    <source>
        <tissue evidence="2">Whole body</tissue>
    </source>
</reference>
<dbReference type="PANTHER" id="PTHR12736">
    <property type="entry name" value="LANC-LIKE PROTEIN"/>
    <property type="match status" value="1"/>
</dbReference>
<gene>
    <name evidence="2" type="ORF">QYM36_016194</name>
</gene>
<comment type="caution">
    <text evidence="2">The sequence shown here is derived from an EMBL/GenBank/DDBJ whole genome shotgun (WGS) entry which is preliminary data.</text>
</comment>
<proteinExistence type="inferred from homology"/>
<dbReference type="CDD" id="cd04794">
    <property type="entry name" value="euk_LANCL"/>
    <property type="match status" value="1"/>
</dbReference>
<feature type="non-terminal residue" evidence="2">
    <location>
        <position position="352"/>
    </location>
</feature>
<dbReference type="Pfam" id="PF05147">
    <property type="entry name" value="LANC_like"/>
    <property type="match status" value="1"/>
</dbReference>
<name>A0AA88HFJ9_ARTSF</name>
<dbReference type="Proteomes" id="UP001187531">
    <property type="component" value="Unassembled WGS sequence"/>
</dbReference>
<dbReference type="SUPFAM" id="SSF158745">
    <property type="entry name" value="LanC-like"/>
    <property type="match status" value="1"/>
</dbReference>
<dbReference type="GO" id="GO:0005886">
    <property type="term" value="C:plasma membrane"/>
    <property type="evidence" value="ECO:0007669"/>
    <property type="project" value="TreeGrafter"/>
</dbReference>
<dbReference type="InterPro" id="IPR020464">
    <property type="entry name" value="LanC-like_prot_euk"/>
</dbReference>
<dbReference type="GO" id="GO:0031179">
    <property type="term" value="P:peptide modification"/>
    <property type="evidence" value="ECO:0007669"/>
    <property type="project" value="InterPro"/>
</dbReference>
<dbReference type="EMBL" id="JAVRJZ010000020">
    <property type="protein sequence ID" value="KAK2706089.1"/>
    <property type="molecule type" value="Genomic_DNA"/>
</dbReference>
<organism evidence="2 3">
    <name type="scientific">Artemia franciscana</name>
    <name type="common">Brine shrimp</name>
    <name type="synonym">Artemia sanfranciscana</name>
    <dbReference type="NCBI Taxonomy" id="6661"/>
    <lineage>
        <taxon>Eukaryota</taxon>
        <taxon>Metazoa</taxon>
        <taxon>Ecdysozoa</taxon>
        <taxon>Arthropoda</taxon>
        <taxon>Crustacea</taxon>
        <taxon>Branchiopoda</taxon>
        <taxon>Anostraca</taxon>
        <taxon>Artemiidae</taxon>
        <taxon>Artemia</taxon>
    </lineage>
</organism>
<keyword evidence="3" id="KW-1185">Reference proteome</keyword>
<evidence type="ECO:0000313" key="3">
    <source>
        <dbReference type="Proteomes" id="UP001187531"/>
    </source>
</evidence>
<dbReference type="InterPro" id="IPR007822">
    <property type="entry name" value="LANC-like"/>
</dbReference>
<evidence type="ECO:0000256" key="1">
    <source>
        <dbReference type="ARBA" id="ARBA00007179"/>
    </source>
</evidence>